<evidence type="ECO:0000256" key="6">
    <source>
        <dbReference type="ARBA" id="ARBA00023211"/>
    </source>
</evidence>
<keyword evidence="4 8" id="KW-0378">Hydrolase</keyword>
<dbReference type="PANTHER" id="PTHR12992">
    <property type="entry name" value="NUDIX HYDROLASE"/>
    <property type="match status" value="1"/>
</dbReference>
<dbReference type="GO" id="GO:0046872">
    <property type="term" value="F:metal ion binding"/>
    <property type="evidence" value="ECO:0007669"/>
    <property type="project" value="UniProtKB-KW"/>
</dbReference>
<name>A0A238KVZ0_9RHOB</name>
<evidence type="ECO:0000256" key="3">
    <source>
        <dbReference type="ARBA" id="ARBA00022723"/>
    </source>
</evidence>
<evidence type="ECO:0000256" key="4">
    <source>
        <dbReference type="ARBA" id="ARBA00022801"/>
    </source>
</evidence>
<sequence>MTKVDPLIRIERALSMTGGASSDFDLNPQYKPPEGRVLRPAAVLVAIQDGINGLEVVLTKRSSRLKHHPGQIAFPGGKQDDVDGGPIDAALREASEEVGLNPNSVDVMGTLNSHETVTGFIVTPVLARIKAPFVPVPEAGEVEEVFNVPLAHVTDPRQFSVQSRQWRGQTRYYYTVPYGPYYIWGATARILRGLTERIAQ</sequence>
<dbReference type="PANTHER" id="PTHR12992:SF11">
    <property type="entry name" value="MITOCHONDRIAL COENZYME A DIPHOSPHATASE NUDT8"/>
    <property type="match status" value="1"/>
</dbReference>
<keyword evidence="6" id="KW-0464">Manganese</keyword>
<dbReference type="InterPro" id="IPR015797">
    <property type="entry name" value="NUDIX_hydrolase-like_dom_sf"/>
</dbReference>
<dbReference type="InterPro" id="IPR045121">
    <property type="entry name" value="CoAse"/>
</dbReference>
<feature type="domain" description="Nudix hydrolase" evidence="7">
    <location>
        <begin position="38"/>
        <end position="174"/>
    </location>
</feature>
<reference evidence="9" key="1">
    <citation type="submission" date="2017-05" db="EMBL/GenBank/DDBJ databases">
        <authorList>
            <person name="Rodrigo-Torres L."/>
            <person name="Arahal R. D."/>
            <person name="Lucena T."/>
        </authorList>
    </citation>
    <scope>NUCLEOTIDE SEQUENCE [LARGE SCALE GENOMIC DNA]</scope>
    <source>
        <strain evidence="9">CECT 8621</strain>
    </source>
</reference>
<keyword evidence="5" id="KW-0460">Magnesium</keyword>
<dbReference type="PROSITE" id="PS51462">
    <property type="entry name" value="NUDIX"/>
    <property type="match status" value="1"/>
</dbReference>
<comment type="cofactor">
    <cofactor evidence="1">
        <name>Mn(2+)</name>
        <dbReference type="ChEBI" id="CHEBI:29035"/>
    </cofactor>
</comment>
<dbReference type="InterPro" id="IPR000086">
    <property type="entry name" value="NUDIX_hydrolase_dom"/>
</dbReference>
<dbReference type="SUPFAM" id="SSF55811">
    <property type="entry name" value="Nudix"/>
    <property type="match status" value="1"/>
</dbReference>
<dbReference type="GO" id="GO:0010945">
    <property type="term" value="F:coenzyme A diphosphatase activity"/>
    <property type="evidence" value="ECO:0007669"/>
    <property type="project" value="InterPro"/>
</dbReference>
<organism evidence="8 9">
    <name type="scientific">Actibacterium lipolyticum</name>
    <dbReference type="NCBI Taxonomy" id="1524263"/>
    <lineage>
        <taxon>Bacteria</taxon>
        <taxon>Pseudomonadati</taxon>
        <taxon>Pseudomonadota</taxon>
        <taxon>Alphaproteobacteria</taxon>
        <taxon>Rhodobacterales</taxon>
        <taxon>Roseobacteraceae</taxon>
        <taxon>Actibacterium</taxon>
    </lineage>
</organism>
<accession>A0A238KVZ0</accession>
<dbReference type="EMBL" id="FXYE01000002">
    <property type="protein sequence ID" value="SMX47024.1"/>
    <property type="molecule type" value="Genomic_DNA"/>
</dbReference>
<dbReference type="NCBIfam" id="NF007980">
    <property type="entry name" value="PRK10707.1"/>
    <property type="match status" value="1"/>
</dbReference>
<evidence type="ECO:0000259" key="7">
    <source>
        <dbReference type="PROSITE" id="PS51462"/>
    </source>
</evidence>
<dbReference type="Proteomes" id="UP000202922">
    <property type="component" value="Unassembled WGS sequence"/>
</dbReference>
<evidence type="ECO:0000256" key="2">
    <source>
        <dbReference type="ARBA" id="ARBA00001946"/>
    </source>
</evidence>
<gene>
    <name evidence="8" type="ORF">COL8621_03311</name>
</gene>
<dbReference type="Gene3D" id="3.90.79.10">
    <property type="entry name" value="Nucleoside Triphosphate Pyrophosphohydrolase"/>
    <property type="match status" value="1"/>
</dbReference>
<keyword evidence="3" id="KW-0479">Metal-binding</keyword>
<proteinExistence type="predicted"/>
<evidence type="ECO:0000313" key="9">
    <source>
        <dbReference type="Proteomes" id="UP000202922"/>
    </source>
</evidence>
<keyword evidence="9" id="KW-1185">Reference proteome</keyword>
<evidence type="ECO:0000256" key="5">
    <source>
        <dbReference type="ARBA" id="ARBA00022842"/>
    </source>
</evidence>
<dbReference type="RefSeq" id="WP_235823914.1">
    <property type="nucleotide sequence ID" value="NZ_FXYE01000002.1"/>
</dbReference>
<evidence type="ECO:0000313" key="8">
    <source>
        <dbReference type="EMBL" id="SMX47024.1"/>
    </source>
</evidence>
<protein>
    <submittedName>
        <fullName evidence="8">Putative NUDIX hydrolase</fullName>
    </submittedName>
</protein>
<comment type="cofactor">
    <cofactor evidence="2">
        <name>Mg(2+)</name>
        <dbReference type="ChEBI" id="CHEBI:18420"/>
    </cofactor>
</comment>
<dbReference type="Pfam" id="PF00293">
    <property type="entry name" value="NUDIX"/>
    <property type="match status" value="1"/>
</dbReference>
<dbReference type="AlphaFoldDB" id="A0A238KVZ0"/>
<dbReference type="CDD" id="cd03426">
    <property type="entry name" value="NUDIX_CoAse_Nudt7"/>
    <property type="match status" value="1"/>
</dbReference>
<evidence type="ECO:0000256" key="1">
    <source>
        <dbReference type="ARBA" id="ARBA00001936"/>
    </source>
</evidence>